<dbReference type="AlphaFoldDB" id="A0A0A9BZX8"/>
<keyword evidence="1" id="KW-0812">Transmembrane</keyword>
<keyword evidence="1" id="KW-0472">Membrane</keyword>
<feature type="transmembrane region" description="Helical" evidence="1">
    <location>
        <begin position="20"/>
        <end position="49"/>
    </location>
</feature>
<accession>A0A0A9BZX8</accession>
<reference evidence="2" key="2">
    <citation type="journal article" date="2015" name="Data Brief">
        <title>Shoot transcriptome of the giant reed, Arundo donax.</title>
        <authorList>
            <person name="Barrero R.A."/>
            <person name="Guerrero F.D."/>
            <person name="Moolhuijzen P."/>
            <person name="Goolsby J.A."/>
            <person name="Tidwell J."/>
            <person name="Bellgard S.E."/>
            <person name="Bellgard M.I."/>
        </authorList>
    </citation>
    <scope>NUCLEOTIDE SEQUENCE</scope>
    <source>
        <tissue evidence="2">Shoot tissue taken approximately 20 cm above the soil surface</tissue>
    </source>
</reference>
<dbReference type="EMBL" id="GBRH01228316">
    <property type="protein sequence ID" value="JAD69579.1"/>
    <property type="molecule type" value="Transcribed_RNA"/>
</dbReference>
<sequence length="50" mass="5852">MLSWFPEPHQPTHLHLHVRLLQALVMITISAWMQWYMSLTDAIAACLLVH</sequence>
<evidence type="ECO:0000256" key="1">
    <source>
        <dbReference type="SAM" id="Phobius"/>
    </source>
</evidence>
<evidence type="ECO:0000313" key="2">
    <source>
        <dbReference type="EMBL" id="JAD69579.1"/>
    </source>
</evidence>
<name>A0A0A9BZX8_ARUDO</name>
<keyword evidence="1" id="KW-1133">Transmembrane helix</keyword>
<organism evidence="2">
    <name type="scientific">Arundo donax</name>
    <name type="common">Giant reed</name>
    <name type="synonym">Donax arundinaceus</name>
    <dbReference type="NCBI Taxonomy" id="35708"/>
    <lineage>
        <taxon>Eukaryota</taxon>
        <taxon>Viridiplantae</taxon>
        <taxon>Streptophyta</taxon>
        <taxon>Embryophyta</taxon>
        <taxon>Tracheophyta</taxon>
        <taxon>Spermatophyta</taxon>
        <taxon>Magnoliopsida</taxon>
        <taxon>Liliopsida</taxon>
        <taxon>Poales</taxon>
        <taxon>Poaceae</taxon>
        <taxon>PACMAD clade</taxon>
        <taxon>Arundinoideae</taxon>
        <taxon>Arundineae</taxon>
        <taxon>Arundo</taxon>
    </lineage>
</organism>
<reference evidence="2" key="1">
    <citation type="submission" date="2014-09" db="EMBL/GenBank/DDBJ databases">
        <authorList>
            <person name="Magalhaes I.L.F."/>
            <person name="Oliveira U."/>
            <person name="Santos F.R."/>
            <person name="Vidigal T.H.D.A."/>
            <person name="Brescovit A.D."/>
            <person name="Santos A.J."/>
        </authorList>
    </citation>
    <scope>NUCLEOTIDE SEQUENCE</scope>
    <source>
        <tissue evidence="2">Shoot tissue taken approximately 20 cm above the soil surface</tissue>
    </source>
</reference>
<protein>
    <submittedName>
        <fullName evidence="2">Uncharacterized protein</fullName>
    </submittedName>
</protein>
<proteinExistence type="predicted"/>